<proteinExistence type="predicted"/>
<dbReference type="PANTHER" id="PTHR11863">
    <property type="entry name" value="STEROL DESATURASE"/>
    <property type="match status" value="1"/>
</dbReference>
<dbReference type="InterPro" id="IPR050307">
    <property type="entry name" value="Sterol_Desaturase_Related"/>
</dbReference>
<evidence type="ECO:0000256" key="1">
    <source>
        <dbReference type="ARBA" id="ARBA00004370"/>
    </source>
</evidence>
<gene>
    <name evidence="7" type="ORF">DB32_003730</name>
</gene>
<feature type="transmembrane region" description="Helical" evidence="5">
    <location>
        <begin position="15"/>
        <end position="37"/>
    </location>
</feature>
<feature type="domain" description="Fatty acid hydroxylase" evidence="6">
    <location>
        <begin position="101"/>
        <end position="236"/>
    </location>
</feature>
<evidence type="ECO:0000256" key="3">
    <source>
        <dbReference type="ARBA" id="ARBA00022989"/>
    </source>
</evidence>
<keyword evidence="2 5" id="KW-0812">Transmembrane</keyword>
<feature type="transmembrane region" description="Helical" evidence="5">
    <location>
        <begin position="159"/>
        <end position="178"/>
    </location>
</feature>
<dbReference type="Proteomes" id="UP000034883">
    <property type="component" value="Chromosome"/>
</dbReference>
<evidence type="ECO:0000256" key="4">
    <source>
        <dbReference type="ARBA" id="ARBA00023136"/>
    </source>
</evidence>
<dbReference type="AlphaFoldDB" id="A0A0F6W3J5"/>
<dbReference type="InterPro" id="IPR006694">
    <property type="entry name" value="Fatty_acid_hydroxylase"/>
</dbReference>
<feature type="transmembrane region" description="Helical" evidence="5">
    <location>
        <begin position="91"/>
        <end position="111"/>
    </location>
</feature>
<dbReference type="GO" id="GO:0005506">
    <property type="term" value="F:iron ion binding"/>
    <property type="evidence" value="ECO:0007669"/>
    <property type="project" value="InterPro"/>
</dbReference>
<dbReference type="Pfam" id="PF04116">
    <property type="entry name" value="FA_hydroxylase"/>
    <property type="match status" value="1"/>
</dbReference>
<keyword evidence="8" id="KW-1185">Reference proteome</keyword>
<evidence type="ECO:0000313" key="8">
    <source>
        <dbReference type="Proteomes" id="UP000034883"/>
    </source>
</evidence>
<protein>
    <submittedName>
        <fullName evidence="7">Sterol desaturase family protein</fullName>
    </submittedName>
</protein>
<dbReference type="STRING" id="927083.DB32_003730"/>
<keyword evidence="4 5" id="KW-0472">Membrane</keyword>
<feature type="transmembrane region" description="Helical" evidence="5">
    <location>
        <begin position="63"/>
        <end position="85"/>
    </location>
</feature>
<accession>A0A0F6W3J5</accession>
<organism evidence="7 8">
    <name type="scientific">Sandaracinus amylolyticus</name>
    <dbReference type="NCBI Taxonomy" id="927083"/>
    <lineage>
        <taxon>Bacteria</taxon>
        <taxon>Pseudomonadati</taxon>
        <taxon>Myxococcota</taxon>
        <taxon>Polyangia</taxon>
        <taxon>Polyangiales</taxon>
        <taxon>Sandaracinaceae</taxon>
        <taxon>Sandaracinus</taxon>
    </lineage>
</organism>
<dbReference type="GO" id="GO:0016491">
    <property type="term" value="F:oxidoreductase activity"/>
    <property type="evidence" value="ECO:0007669"/>
    <property type="project" value="InterPro"/>
</dbReference>
<comment type="subcellular location">
    <subcellularLocation>
        <location evidence="1">Membrane</location>
    </subcellularLocation>
</comment>
<dbReference type="KEGG" id="samy:DB32_003730"/>
<evidence type="ECO:0000259" key="6">
    <source>
        <dbReference type="Pfam" id="PF04116"/>
    </source>
</evidence>
<name>A0A0F6W3J5_9BACT</name>
<dbReference type="GO" id="GO:0016020">
    <property type="term" value="C:membrane"/>
    <property type="evidence" value="ECO:0007669"/>
    <property type="project" value="UniProtKB-SubCell"/>
</dbReference>
<reference evidence="7 8" key="1">
    <citation type="submission" date="2015-03" db="EMBL/GenBank/DDBJ databases">
        <title>Genome assembly of Sandaracinus amylolyticus DSM 53668.</title>
        <authorList>
            <person name="Sharma G."/>
            <person name="Subramanian S."/>
        </authorList>
    </citation>
    <scope>NUCLEOTIDE SEQUENCE [LARGE SCALE GENOMIC DNA]</scope>
    <source>
        <strain evidence="7 8">DSM 53668</strain>
    </source>
</reference>
<evidence type="ECO:0000256" key="2">
    <source>
        <dbReference type="ARBA" id="ARBA00022692"/>
    </source>
</evidence>
<evidence type="ECO:0000256" key="5">
    <source>
        <dbReference type="SAM" id="Phobius"/>
    </source>
</evidence>
<evidence type="ECO:0000313" key="7">
    <source>
        <dbReference type="EMBL" id="AKF06581.1"/>
    </source>
</evidence>
<dbReference type="EMBL" id="CP011125">
    <property type="protein sequence ID" value="AKF06581.1"/>
    <property type="molecule type" value="Genomic_DNA"/>
</dbReference>
<dbReference type="GO" id="GO:0008610">
    <property type="term" value="P:lipid biosynthetic process"/>
    <property type="evidence" value="ECO:0007669"/>
    <property type="project" value="InterPro"/>
</dbReference>
<feature type="transmembrane region" description="Helical" evidence="5">
    <location>
        <begin position="132"/>
        <end position="153"/>
    </location>
</feature>
<sequence length="265" mass="29348">MSLNDLIAARSYGELLIACFALCASLTVIGLVSGYAAERAAWKRGRKVFDVPLKRGQLRHEMIGTALFHLLFVPVLAGVLASGAMQFSSGWIAEIAGFFVPWYTFQLGYYAMHRAMHSKALFWMHRWHHESLVTTPMTGLSMHPAEAIGWIVMMLVPPVVLSHFGVLGAGGWLVFLAVHWSGNIAGHANAEIMPARSTRATTLLWSNPISYHSLHHARFDGHYGFVAATMDFLFGTEFPDWLAVHTRVFGGTPMKALKEKLAPKE</sequence>
<keyword evidence="3 5" id="KW-1133">Transmembrane helix</keyword>